<comment type="similarity">
    <text evidence="1 3">Belongs to the peptidase A1 family.</text>
</comment>
<gene>
    <name evidence="6" type="ORF">F5891DRAFT_1152204</name>
</gene>
<dbReference type="PANTHER" id="PTHR47966:SF51">
    <property type="entry name" value="BETA-SITE APP-CLEAVING ENZYME, ISOFORM A-RELATED"/>
    <property type="match status" value="1"/>
</dbReference>
<sequence length="587" mass="62533">MHKRVRSILAAFILLYSAAAELASRNSSYPPHVGKRMQGGLHLPLSRRLIPKRITLGADTGVAGLGDFFDVTYSVLIDIGGTSLPVVLDTGSSDLWVLSNVCQGTCSSADTALYPPNTFHGIGLDAALVYGDSKTGTYARGMIGYDAVSLAGLTLQDQYFAAINDTNTSVAQTRCSGIFGLGFPLNSVIWTDMFLNQQQISRPRNLRGDVVSRIAAMRKRWFDKSVLGISSFRHIDPPSYQSMPQLKRQVTASSAIVSSFRVSGPFIPRLVSLGGLASPMFAIALQRDTIEIGGNEGMLSIGGLPSGVQNESLTWVPVRQYTLQQEGLTQDASLEAYPVAWEIPVDDVFLDGVKLPRSQLCSSNISLSALIDTGNSLIRGPPDVISYIQNMLGGPHFACSSPHTLAFQIGGRMFPVDPRDLVNQVRSGDAQVCGANLAQTDVPVLGGGGYLYSWSLGDPFLKGVLAAFYYGSFTGLSQDPPRIGFLSTVPSDAGQRLEDAVSAASAEQYDLPGTKMLPPSSLSSPLSTGIGGIAMASSFPGSAHGISGSNQAGQVNSARERMQVGPAATLWCSFFTLAMWTFSRMFA</sequence>
<organism evidence="6 7">
    <name type="scientific">Suillus fuscotomentosus</name>
    <dbReference type="NCBI Taxonomy" id="1912939"/>
    <lineage>
        <taxon>Eukaryota</taxon>
        <taxon>Fungi</taxon>
        <taxon>Dikarya</taxon>
        <taxon>Basidiomycota</taxon>
        <taxon>Agaricomycotina</taxon>
        <taxon>Agaricomycetes</taxon>
        <taxon>Agaricomycetidae</taxon>
        <taxon>Boletales</taxon>
        <taxon>Suillineae</taxon>
        <taxon>Suillaceae</taxon>
        <taxon>Suillus</taxon>
    </lineage>
</organism>
<feature type="domain" description="Peptidase A1" evidence="5">
    <location>
        <begin position="73"/>
        <end position="486"/>
    </location>
</feature>
<dbReference type="SUPFAM" id="SSF50630">
    <property type="entry name" value="Acid proteases"/>
    <property type="match status" value="1"/>
</dbReference>
<evidence type="ECO:0000256" key="2">
    <source>
        <dbReference type="ARBA" id="ARBA00022750"/>
    </source>
</evidence>
<evidence type="ECO:0000313" key="6">
    <source>
        <dbReference type="EMBL" id="KAG1894704.1"/>
    </source>
</evidence>
<keyword evidence="3" id="KW-0645">Protease</keyword>
<dbReference type="PROSITE" id="PS00141">
    <property type="entry name" value="ASP_PROTEASE"/>
    <property type="match status" value="1"/>
</dbReference>
<dbReference type="EMBL" id="JABBWK010000076">
    <property type="protein sequence ID" value="KAG1894704.1"/>
    <property type="molecule type" value="Genomic_DNA"/>
</dbReference>
<dbReference type="Proteomes" id="UP001195769">
    <property type="component" value="Unassembled WGS sequence"/>
</dbReference>
<dbReference type="InterPro" id="IPR034164">
    <property type="entry name" value="Pepsin-like_dom"/>
</dbReference>
<dbReference type="Gene3D" id="2.40.70.10">
    <property type="entry name" value="Acid Proteases"/>
    <property type="match status" value="2"/>
</dbReference>
<feature type="chain" id="PRO_5042248547" evidence="4">
    <location>
        <begin position="21"/>
        <end position="587"/>
    </location>
</feature>
<keyword evidence="2 3" id="KW-0064">Aspartyl protease</keyword>
<dbReference type="GO" id="GO:0004190">
    <property type="term" value="F:aspartic-type endopeptidase activity"/>
    <property type="evidence" value="ECO:0007669"/>
    <property type="project" value="UniProtKB-KW"/>
</dbReference>
<dbReference type="AlphaFoldDB" id="A0AAD4HGK6"/>
<reference evidence="6" key="1">
    <citation type="journal article" date="2020" name="New Phytol.">
        <title>Comparative genomics reveals dynamic genome evolution in host specialist ectomycorrhizal fungi.</title>
        <authorList>
            <person name="Lofgren L.A."/>
            <person name="Nguyen N.H."/>
            <person name="Vilgalys R."/>
            <person name="Ruytinx J."/>
            <person name="Liao H.L."/>
            <person name="Branco S."/>
            <person name="Kuo A."/>
            <person name="LaButti K."/>
            <person name="Lipzen A."/>
            <person name="Andreopoulos W."/>
            <person name="Pangilinan J."/>
            <person name="Riley R."/>
            <person name="Hundley H."/>
            <person name="Na H."/>
            <person name="Barry K."/>
            <person name="Grigoriev I.V."/>
            <person name="Stajich J.E."/>
            <person name="Kennedy P.G."/>
        </authorList>
    </citation>
    <scope>NUCLEOTIDE SEQUENCE</scope>
    <source>
        <strain evidence="6">FC203</strain>
    </source>
</reference>
<proteinExistence type="inferred from homology"/>
<accession>A0AAD4HGK6</accession>
<dbReference type="GeneID" id="64659460"/>
<dbReference type="RefSeq" id="XP_041220280.1">
    <property type="nucleotide sequence ID" value="XM_041365162.1"/>
</dbReference>
<dbReference type="PRINTS" id="PR00792">
    <property type="entry name" value="PEPSIN"/>
</dbReference>
<protein>
    <submittedName>
        <fullName evidence="6">Aspartic peptidase domain-containing protein</fullName>
    </submittedName>
</protein>
<evidence type="ECO:0000256" key="3">
    <source>
        <dbReference type="RuleBase" id="RU000454"/>
    </source>
</evidence>
<dbReference type="GO" id="GO:0006508">
    <property type="term" value="P:proteolysis"/>
    <property type="evidence" value="ECO:0007669"/>
    <property type="project" value="UniProtKB-KW"/>
</dbReference>
<name>A0AAD4HGK6_9AGAM</name>
<dbReference type="PANTHER" id="PTHR47966">
    <property type="entry name" value="BETA-SITE APP-CLEAVING ENZYME, ISOFORM A-RELATED"/>
    <property type="match status" value="1"/>
</dbReference>
<evidence type="ECO:0000256" key="4">
    <source>
        <dbReference type="SAM" id="SignalP"/>
    </source>
</evidence>
<dbReference type="InterPro" id="IPR001969">
    <property type="entry name" value="Aspartic_peptidase_AS"/>
</dbReference>
<dbReference type="InterPro" id="IPR021109">
    <property type="entry name" value="Peptidase_aspartic_dom_sf"/>
</dbReference>
<keyword evidence="3" id="KW-0378">Hydrolase</keyword>
<evidence type="ECO:0000259" key="5">
    <source>
        <dbReference type="PROSITE" id="PS51767"/>
    </source>
</evidence>
<feature type="signal peptide" evidence="4">
    <location>
        <begin position="1"/>
        <end position="20"/>
    </location>
</feature>
<dbReference type="InterPro" id="IPR001461">
    <property type="entry name" value="Aspartic_peptidase_A1"/>
</dbReference>
<dbReference type="CDD" id="cd05471">
    <property type="entry name" value="pepsin_like"/>
    <property type="match status" value="1"/>
</dbReference>
<comment type="caution">
    <text evidence="6">The sequence shown here is derived from an EMBL/GenBank/DDBJ whole genome shotgun (WGS) entry which is preliminary data.</text>
</comment>
<keyword evidence="4" id="KW-0732">Signal</keyword>
<dbReference type="Pfam" id="PF00026">
    <property type="entry name" value="Asp"/>
    <property type="match status" value="2"/>
</dbReference>
<dbReference type="PROSITE" id="PS51767">
    <property type="entry name" value="PEPTIDASE_A1"/>
    <property type="match status" value="1"/>
</dbReference>
<evidence type="ECO:0000256" key="1">
    <source>
        <dbReference type="ARBA" id="ARBA00007447"/>
    </source>
</evidence>
<keyword evidence="7" id="KW-1185">Reference proteome</keyword>
<evidence type="ECO:0000313" key="7">
    <source>
        <dbReference type="Proteomes" id="UP001195769"/>
    </source>
</evidence>
<dbReference type="InterPro" id="IPR033121">
    <property type="entry name" value="PEPTIDASE_A1"/>
</dbReference>